<evidence type="ECO:0000313" key="1">
    <source>
        <dbReference type="EMBL" id="HGB14433.1"/>
    </source>
</evidence>
<reference evidence="1" key="1">
    <citation type="journal article" date="2020" name="mSystems">
        <title>Genome- and Community-Level Interaction Insights into Carbon Utilization and Element Cycling Functions of Hydrothermarchaeota in Hydrothermal Sediment.</title>
        <authorList>
            <person name="Zhou Z."/>
            <person name="Liu Y."/>
            <person name="Xu W."/>
            <person name="Pan J."/>
            <person name="Luo Z.H."/>
            <person name="Li M."/>
        </authorList>
    </citation>
    <scope>NUCLEOTIDE SEQUENCE [LARGE SCALE GENOMIC DNA]</scope>
    <source>
        <strain evidence="1">SpSt-776</strain>
    </source>
</reference>
<sequence length="71" mass="8390">MECRFHPGREAYVRCEKMDYGYCRQCLEECLACTDPCNYCKTRPQCLIWELCGREARKRCREAGNEALLSE</sequence>
<comment type="caution">
    <text evidence="1">The sequence shown here is derived from an EMBL/GenBank/DDBJ whole genome shotgun (WGS) entry which is preliminary data.</text>
</comment>
<organism evidence="1">
    <name type="scientific">Desulfobacca acetoxidans</name>
    <dbReference type="NCBI Taxonomy" id="60893"/>
    <lineage>
        <taxon>Bacteria</taxon>
        <taxon>Pseudomonadati</taxon>
        <taxon>Thermodesulfobacteriota</taxon>
        <taxon>Desulfobaccia</taxon>
        <taxon>Desulfobaccales</taxon>
        <taxon>Desulfobaccaceae</taxon>
        <taxon>Desulfobacca</taxon>
    </lineage>
</organism>
<gene>
    <name evidence="1" type="ORF">ENV62_04230</name>
</gene>
<name>A0A7C3WLC2_9BACT</name>
<dbReference type="EMBL" id="DTHB01000029">
    <property type="protein sequence ID" value="HGB14433.1"/>
    <property type="molecule type" value="Genomic_DNA"/>
</dbReference>
<accession>A0A7C3WLC2</accession>
<protein>
    <submittedName>
        <fullName evidence="1">Uncharacterized protein</fullName>
    </submittedName>
</protein>
<proteinExistence type="predicted"/>
<dbReference type="AlphaFoldDB" id="A0A7C3WLC2"/>